<keyword evidence="4" id="KW-1185">Reference proteome</keyword>
<feature type="region of interest" description="Disordered" evidence="2">
    <location>
        <begin position="1"/>
        <end position="26"/>
    </location>
</feature>
<organism evidence="3 4">
    <name type="scientific">Moelleriella libera RCEF 2490</name>
    <dbReference type="NCBI Taxonomy" id="1081109"/>
    <lineage>
        <taxon>Eukaryota</taxon>
        <taxon>Fungi</taxon>
        <taxon>Dikarya</taxon>
        <taxon>Ascomycota</taxon>
        <taxon>Pezizomycotina</taxon>
        <taxon>Sordariomycetes</taxon>
        <taxon>Hypocreomycetidae</taxon>
        <taxon>Hypocreales</taxon>
        <taxon>Clavicipitaceae</taxon>
        <taxon>Moelleriella</taxon>
    </lineage>
</organism>
<accession>A0A162IF22</accession>
<evidence type="ECO:0000256" key="1">
    <source>
        <dbReference type="SAM" id="Coils"/>
    </source>
</evidence>
<proteinExistence type="predicted"/>
<feature type="compositionally biased region" description="Polar residues" evidence="2">
    <location>
        <begin position="10"/>
        <end position="23"/>
    </location>
</feature>
<feature type="compositionally biased region" description="Polar residues" evidence="2">
    <location>
        <begin position="212"/>
        <end position="221"/>
    </location>
</feature>
<feature type="coiled-coil region" evidence="1">
    <location>
        <begin position="100"/>
        <end position="169"/>
    </location>
</feature>
<evidence type="ECO:0000256" key="2">
    <source>
        <dbReference type="SAM" id="MobiDB-lite"/>
    </source>
</evidence>
<gene>
    <name evidence="3" type="ORF">AAL_08164</name>
</gene>
<comment type="caution">
    <text evidence="3">The sequence shown here is derived from an EMBL/GenBank/DDBJ whole genome shotgun (WGS) entry which is preliminary data.</text>
</comment>
<keyword evidence="1" id="KW-0175">Coiled coil</keyword>
<protein>
    <submittedName>
        <fullName evidence="3">Uncharacterized protein</fullName>
    </submittedName>
</protein>
<evidence type="ECO:0000313" key="3">
    <source>
        <dbReference type="EMBL" id="KZZ88182.1"/>
    </source>
</evidence>
<dbReference type="AlphaFoldDB" id="A0A162IF22"/>
<dbReference type="Proteomes" id="UP000078544">
    <property type="component" value="Unassembled WGS sequence"/>
</dbReference>
<feature type="region of interest" description="Disordered" evidence="2">
    <location>
        <begin position="197"/>
        <end position="221"/>
    </location>
</feature>
<dbReference type="EMBL" id="AZGY01000031">
    <property type="protein sequence ID" value="KZZ88182.1"/>
    <property type="molecule type" value="Genomic_DNA"/>
</dbReference>
<reference evidence="3 4" key="1">
    <citation type="journal article" date="2016" name="Genome Biol. Evol.">
        <title>Divergent and convergent evolution of fungal pathogenicity.</title>
        <authorList>
            <person name="Shang Y."/>
            <person name="Xiao G."/>
            <person name="Zheng P."/>
            <person name="Cen K."/>
            <person name="Zhan S."/>
            <person name="Wang C."/>
        </authorList>
    </citation>
    <scope>NUCLEOTIDE SEQUENCE [LARGE SCALE GENOMIC DNA]</scope>
    <source>
        <strain evidence="3 4">RCEF 2490</strain>
    </source>
</reference>
<name>A0A162IF22_9HYPO</name>
<sequence>MDMINDEAKSSAQPAPTRTTVACTPQLGRAARDRLMKRSAEWELRGALARRPVLLQHELAPIAQVLKPETQRPQLEGNDLFDPEPTIETSIERYIQWAVKQRMETERKANDDKLAQLEAVVTRQTSMVERVRWEIREVSHRVEDHRRAIEELRREIREVFDRVEDHHIDIEGLGMAMDRQKETSDRHIKSIVELQMEAPMGGGGGGAKPHILSNQSGPHMP</sequence>
<evidence type="ECO:0000313" key="4">
    <source>
        <dbReference type="Proteomes" id="UP000078544"/>
    </source>
</evidence>